<dbReference type="OrthoDB" id="105927at2"/>
<gene>
    <name evidence="6" type="ORF">BRYFOR_07420</name>
</gene>
<feature type="binding site" evidence="4">
    <location>
        <position position="25"/>
    </location>
    <ligand>
        <name>Zn(2+)</name>
        <dbReference type="ChEBI" id="CHEBI:29105"/>
        <label>1</label>
    </ligand>
</feature>
<evidence type="ECO:0000313" key="7">
    <source>
        <dbReference type="Proteomes" id="UP000005561"/>
    </source>
</evidence>
<dbReference type="GO" id="GO:0016787">
    <property type="term" value="F:hydrolase activity"/>
    <property type="evidence" value="ECO:0007669"/>
    <property type="project" value="UniProtKB-KW"/>
</dbReference>
<name>C6LFL7_9FIRM</name>
<accession>C6LFL7</accession>
<dbReference type="SUPFAM" id="SSF51556">
    <property type="entry name" value="Metallo-dependent hydrolases"/>
    <property type="match status" value="1"/>
</dbReference>
<keyword evidence="1 4" id="KW-0479">Metal-binding</keyword>
<dbReference type="PANTHER" id="PTHR10819:SF3">
    <property type="entry name" value="PHOSPHOTRIESTERASE-RELATED PROTEIN"/>
    <property type="match status" value="1"/>
</dbReference>
<feature type="binding site" description="via carbamate group" evidence="4">
    <location>
        <position position="167"/>
    </location>
    <ligand>
        <name>Zn(2+)</name>
        <dbReference type="ChEBI" id="CHEBI:29105"/>
        <label>2</label>
    </ligand>
</feature>
<dbReference type="eggNOG" id="COG1735">
    <property type="taxonomic scope" value="Bacteria"/>
</dbReference>
<dbReference type="PANTHER" id="PTHR10819">
    <property type="entry name" value="PHOSPHOTRIESTERASE-RELATED"/>
    <property type="match status" value="1"/>
</dbReference>
<evidence type="ECO:0000256" key="5">
    <source>
        <dbReference type="PROSITE-ProRule" id="PRU00679"/>
    </source>
</evidence>
<comment type="similarity">
    <text evidence="5">Belongs to the metallo-dependent hydrolases superfamily. Phosphotriesterase family.</text>
</comment>
<dbReference type="EMBL" id="ACCL02000010">
    <property type="protein sequence ID" value="EET60602.1"/>
    <property type="molecule type" value="Genomic_DNA"/>
</dbReference>
<dbReference type="STRING" id="168384.SAMN05660368_02074"/>
<dbReference type="Pfam" id="PF02126">
    <property type="entry name" value="PTE"/>
    <property type="match status" value="1"/>
</dbReference>
<dbReference type="Proteomes" id="UP000005561">
    <property type="component" value="Unassembled WGS sequence"/>
</dbReference>
<evidence type="ECO:0008006" key="8">
    <source>
        <dbReference type="Google" id="ProtNLM"/>
    </source>
</evidence>
<evidence type="ECO:0000313" key="6">
    <source>
        <dbReference type="EMBL" id="EET60602.1"/>
    </source>
</evidence>
<keyword evidence="2" id="KW-0378">Hydrolase</keyword>
<feature type="binding site" evidence="4">
    <location>
        <position position="312"/>
    </location>
    <ligand>
        <name>Zn(2+)</name>
        <dbReference type="ChEBI" id="CHEBI:29105"/>
        <label>1</label>
    </ligand>
</feature>
<evidence type="ECO:0000256" key="4">
    <source>
        <dbReference type="PIRSR" id="PIRSR601559-51"/>
    </source>
</evidence>
<feature type="binding site" evidence="4">
    <location>
        <position position="230"/>
    </location>
    <ligand>
        <name>Zn(2+)</name>
        <dbReference type="ChEBI" id="CHEBI:29105"/>
        <label>2</label>
    </ligand>
</feature>
<proteinExistence type="inferred from homology"/>
<dbReference type="InterPro" id="IPR032466">
    <property type="entry name" value="Metal_Hydrolase"/>
</dbReference>
<sequence length="361" mass="40697">MGKRITTVCGDIAPEQLGFTSMHDHTFVDLRVTGKYMEAMFPQVTHEMVEFKPENYSFLKTGTYLMCPELQVVDDLEGMVKEYGYFKALGGQSVCDPVPSTGRGDVRKTKALSERTGINFITATGIYHETAIPQEFRGQDVKFYYDYCKGQIEDGIDGTDIYPGVLKAALATGTDTENNAVEACIRLTAETGLSTHIHTEPMMDGDEIVALLDRLCEKYSVDHDRILICHMDNRIAGSVMVTDYLEEPETDRTLDLNLQKTLLEKGYNIGLDTWGMPVENSNFFMPDDFERLKALITLIDLGYGDHITLGNDFSSKLMWRAYGGHGCTRFITFGLQMMEMLGREEQIHKLVYDNPARILAY</sequence>
<feature type="binding site" evidence="4">
    <location>
        <position position="198"/>
    </location>
    <ligand>
        <name>Zn(2+)</name>
        <dbReference type="ChEBI" id="CHEBI:29105"/>
        <label>2</label>
    </ligand>
</feature>
<evidence type="ECO:0000256" key="2">
    <source>
        <dbReference type="ARBA" id="ARBA00022801"/>
    </source>
</evidence>
<evidence type="ECO:0000256" key="3">
    <source>
        <dbReference type="PIRSR" id="PIRSR601559-50"/>
    </source>
</evidence>
<dbReference type="InterPro" id="IPR001559">
    <property type="entry name" value="Phosphotriesterase"/>
</dbReference>
<protein>
    <recommendedName>
        <fullName evidence="8">Phosphotriesterase family protein</fullName>
    </recommendedName>
</protein>
<dbReference type="PROSITE" id="PS51347">
    <property type="entry name" value="PHOSPHOTRIESTERASE_2"/>
    <property type="match status" value="1"/>
</dbReference>
<comment type="caution">
    <text evidence="6">The sequence shown here is derived from an EMBL/GenBank/DDBJ whole genome shotgun (WGS) entry which is preliminary data.</text>
</comment>
<dbReference type="Gene3D" id="3.20.20.140">
    <property type="entry name" value="Metal-dependent hydrolases"/>
    <property type="match status" value="1"/>
</dbReference>
<comment type="cofactor">
    <cofactor evidence="4">
        <name>a divalent metal cation</name>
        <dbReference type="ChEBI" id="CHEBI:60240"/>
    </cofactor>
    <text evidence="4">Binds 2 divalent metal cations per subunit.</text>
</comment>
<dbReference type="RefSeq" id="WP_006862211.1">
    <property type="nucleotide sequence ID" value="NZ_ACCL02000010.1"/>
</dbReference>
<keyword evidence="7" id="KW-1185">Reference proteome</keyword>
<feature type="binding site" description="via carbamate group" evidence="4">
    <location>
        <position position="167"/>
    </location>
    <ligand>
        <name>Zn(2+)</name>
        <dbReference type="ChEBI" id="CHEBI:29105"/>
        <label>1</label>
    </ligand>
</feature>
<feature type="binding site" evidence="4">
    <location>
        <position position="23"/>
    </location>
    <ligand>
        <name>Zn(2+)</name>
        <dbReference type="ChEBI" id="CHEBI:29105"/>
        <label>1</label>
    </ligand>
</feature>
<dbReference type="AlphaFoldDB" id="C6LFL7"/>
<reference evidence="6" key="1">
    <citation type="submission" date="2009-07" db="EMBL/GenBank/DDBJ databases">
        <authorList>
            <person name="Weinstock G."/>
            <person name="Sodergren E."/>
            <person name="Clifton S."/>
            <person name="Fulton L."/>
            <person name="Fulton B."/>
            <person name="Courtney L."/>
            <person name="Fronick C."/>
            <person name="Harrison M."/>
            <person name="Strong C."/>
            <person name="Farmer C."/>
            <person name="Delahaunty K."/>
            <person name="Markovic C."/>
            <person name="Hall O."/>
            <person name="Minx P."/>
            <person name="Tomlinson C."/>
            <person name="Mitreva M."/>
            <person name="Nelson J."/>
            <person name="Hou S."/>
            <person name="Wollam A."/>
            <person name="Pepin K.H."/>
            <person name="Johnson M."/>
            <person name="Bhonagiri V."/>
            <person name="Nash W.E."/>
            <person name="Warren W."/>
            <person name="Chinwalla A."/>
            <person name="Mardis E.R."/>
            <person name="Wilson R.K."/>
        </authorList>
    </citation>
    <scope>NUCLEOTIDE SEQUENCE [LARGE SCALE GENOMIC DNA]</scope>
    <source>
        <strain evidence="6">DSM 14469</strain>
    </source>
</reference>
<feature type="modified residue" description="N6-carboxylysine" evidence="3 5">
    <location>
        <position position="167"/>
    </location>
</feature>
<dbReference type="GO" id="GO:0008270">
    <property type="term" value="F:zinc ion binding"/>
    <property type="evidence" value="ECO:0007669"/>
    <property type="project" value="InterPro"/>
</dbReference>
<evidence type="ECO:0000256" key="1">
    <source>
        <dbReference type="ARBA" id="ARBA00022723"/>
    </source>
</evidence>
<organism evidence="6 7">
    <name type="scientific">Marvinbryantia formatexigens DSM 14469</name>
    <dbReference type="NCBI Taxonomy" id="478749"/>
    <lineage>
        <taxon>Bacteria</taxon>
        <taxon>Bacillati</taxon>
        <taxon>Bacillota</taxon>
        <taxon>Clostridia</taxon>
        <taxon>Lachnospirales</taxon>
        <taxon>Lachnospiraceae</taxon>
        <taxon>Marvinbryantia</taxon>
    </lineage>
</organism>